<protein>
    <submittedName>
        <fullName evidence="2">Uncharacterized protein</fullName>
    </submittedName>
</protein>
<evidence type="ECO:0000313" key="3">
    <source>
        <dbReference type="Proteomes" id="UP000663864"/>
    </source>
</evidence>
<comment type="caution">
    <text evidence="2">The sequence shown here is derived from an EMBL/GenBank/DDBJ whole genome shotgun (WGS) entry which is preliminary data.</text>
</comment>
<gene>
    <name evidence="2" type="ORF">ZHD862_LOCUS6263</name>
</gene>
<reference evidence="2" key="1">
    <citation type="submission" date="2021-02" db="EMBL/GenBank/DDBJ databases">
        <authorList>
            <person name="Nowell W R."/>
        </authorList>
    </citation>
    <scope>NUCLEOTIDE SEQUENCE</scope>
</reference>
<sequence length="85" mass="8931">MPHKKLPSDVEHKIGYAENEQHIGKPKVTENKEVAGPQAGLDGEKGSKICGQGGPEILGGSASTRILGQSVDEQLKTSLPPSSEQ</sequence>
<dbReference type="EMBL" id="CAJNOT010000174">
    <property type="protein sequence ID" value="CAF0878571.1"/>
    <property type="molecule type" value="Genomic_DNA"/>
</dbReference>
<organism evidence="2 3">
    <name type="scientific">Rotaria sordida</name>
    <dbReference type="NCBI Taxonomy" id="392033"/>
    <lineage>
        <taxon>Eukaryota</taxon>
        <taxon>Metazoa</taxon>
        <taxon>Spiralia</taxon>
        <taxon>Gnathifera</taxon>
        <taxon>Rotifera</taxon>
        <taxon>Eurotatoria</taxon>
        <taxon>Bdelloidea</taxon>
        <taxon>Philodinida</taxon>
        <taxon>Philodinidae</taxon>
        <taxon>Rotaria</taxon>
    </lineage>
</organism>
<proteinExistence type="predicted"/>
<feature type="compositionally biased region" description="Polar residues" evidence="1">
    <location>
        <begin position="76"/>
        <end position="85"/>
    </location>
</feature>
<dbReference type="Proteomes" id="UP000663864">
    <property type="component" value="Unassembled WGS sequence"/>
</dbReference>
<evidence type="ECO:0000313" key="2">
    <source>
        <dbReference type="EMBL" id="CAF0878571.1"/>
    </source>
</evidence>
<name>A0A813Y079_9BILA</name>
<feature type="compositionally biased region" description="Basic and acidic residues" evidence="1">
    <location>
        <begin position="1"/>
        <end position="33"/>
    </location>
</feature>
<accession>A0A813Y079</accession>
<dbReference type="AlphaFoldDB" id="A0A813Y079"/>
<feature type="region of interest" description="Disordered" evidence="1">
    <location>
        <begin position="1"/>
        <end position="61"/>
    </location>
</feature>
<evidence type="ECO:0000256" key="1">
    <source>
        <dbReference type="SAM" id="MobiDB-lite"/>
    </source>
</evidence>
<feature type="region of interest" description="Disordered" evidence="1">
    <location>
        <begin position="66"/>
        <end position="85"/>
    </location>
</feature>